<name>A0A0D2N3Y6_9CHLO</name>
<feature type="compositionally biased region" description="Gly residues" evidence="1">
    <location>
        <begin position="75"/>
        <end position="94"/>
    </location>
</feature>
<protein>
    <submittedName>
        <fullName evidence="2">Uncharacterized protein</fullName>
    </submittedName>
</protein>
<feature type="compositionally biased region" description="Low complexity" evidence="1">
    <location>
        <begin position="65"/>
        <end position="74"/>
    </location>
</feature>
<evidence type="ECO:0000313" key="3">
    <source>
        <dbReference type="Proteomes" id="UP000054498"/>
    </source>
</evidence>
<dbReference type="OrthoDB" id="10648160at2759"/>
<accession>A0A0D2N3Y6</accession>
<gene>
    <name evidence="2" type="ORF">MNEG_0897</name>
</gene>
<feature type="region of interest" description="Disordered" evidence="1">
    <location>
        <begin position="1"/>
        <end position="22"/>
    </location>
</feature>
<dbReference type="AlphaFoldDB" id="A0A0D2N3Y6"/>
<dbReference type="Proteomes" id="UP000054498">
    <property type="component" value="Unassembled WGS sequence"/>
</dbReference>
<sequence length="118" mass="11508">MADTYEEDTLANVVGYDEEEPGMNAPIKATLRTAPAEVKGGLRPGAGRGPRPADDGKGGGEGDAARGCGEADGVAGLGGSAATSGGYGGGGVDVGSGLTSNPVAERAAQRAEDLDVDF</sequence>
<evidence type="ECO:0000256" key="1">
    <source>
        <dbReference type="SAM" id="MobiDB-lite"/>
    </source>
</evidence>
<feature type="compositionally biased region" description="Basic and acidic residues" evidence="1">
    <location>
        <begin position="107"/>
        <end position="118"/>
    </location>
</feature>
<dbReference type="RefSeq" id="XP_013906066.1">
    <property type="nucleotide sequence ID" value="XM_014050612.1"/>
</dbReference>
<reference evidence="2 3" key="1">
    <citation type="journal article" date="2013" name="BMC Genomics">
        <title>Reconstruction of the lipid metabolism for the microalga Monoraphidium neglectum from its genome sequence reveals characteristics suitable for biofuel production.</title>
        <authorList>
            <person name="Bogen C."/>
            <person name="Al-Dilaimi A."/>
            <person name="Albersmeier A."/>
            <person name="Wichmann J."/>
            <person name="Grundmann M."/>
            <person name="Rupp O."/>
            <person name="Lauersen K.J."/>
            <person name="Blifernez-Klassen O."/>
            <person name="Kalinowski J."/>
            <person name="Goesmann A."/>
            <person name="Mussgnug J.H."/>
            <person name="Kruse O."/>
        </authorList>
    </citation>
    <scope>NUCLEOTIDE SEQUENCE [LARGE SCALE GENOMIC DNA]</scope>
    <source>
        <strain evidence="2 3">SAG 48.87</strain>
    </source>
</reference>
<feature type="region of interest" description="Disordered" evidence="1">
    <location>
        <begin position="36"/>
        <end position="118"/>
    </location>
</feature>
<evidence type="ECO:0000313" key="2">
    <source>
        <dbReference type="EMBL" id="KIZ07047.1"/>
    </source>
</evidence>
<feature type="compositionally biased region" description="Basic and acidic residues" evidence="1">
    <location>
        <begin position="51"/>
        <end position="64"/>
    </location>
</feature>
<organism evidence="2 3">
    <name type="scientific">Monoraphidium neglectum</name>
    <dbReference type="NCBI Taxonomy" id="145388"/>
    <lineage>
        <taxon>Eukaryota</taxon>
        <taxon>Viridiplantae</taxon>
        <taxon>Chlorophyta</taxon>
        <taxon>core chlorophytes</taxon>
        <taxon>Chlorophyceae</taxon>
        <taxon>CS clade</taxon>
        <taxon>Sphaeropleales</taxon>
        <taxon>Selenastraceae</taxon>
        <taxon>Monoraphidium</taxon>
    </lineage>
</organism>
<proteinExistence type="predicted"/>
<dbReference type="KEGG" id="mng:MNEG_0897"/>
<dbReference type="EMBL" id="KK100301">
    <property type="protein sequence ID" value="KIZ07047.1"/>
    <property type="molecule type" value="Genomic_DNA"/>
</dbReference>
<keyword evidence="3" id="KW-1185">Reference proteome</keyword>
<dbReference type="GeneID" id="25727015"/>